<organism evidence="2 3">
    <name type="scientific">Agarivorans gilvus</name>
    <dbReference type="NCBI Taxonomy" id="680279"/>
    <lineage>
        <taxon>Bacteria</taxon>
        <taxon>Pseudomonadati</taxon>
        <taxon>Pseudomonadota</taxon>
        <taxon>Gammaproteobacteria</taxon>
        <taxon>Alteromonadales</taxon>
        <taxon>Alteromonadaceae</taxon>
        <taxon>Agarivorans</taxon>
    </lineage>
</organism>
<feature type="signal peptide" evidence="1">
    <location>
        <begin position="1"/>
        <end position="21"/>
    </location>
</feature>
<accession>A0ABQ1I0Y4</accession>
<protein>
    <recommendedName>
        <fullName evidence="4">VWFA domain-containing protein</fullName>
    </recommendedName>
</protein>
<dbReference type="Proteomes" id="UP000651977">
    <property type="component" value="Unassembled WGS sequence"/>
</dbReference>
<evidence type="ECO:0000256" key="1">
    <source>
        <dbReference type="SAM" id="SignalP"/>
    </source>
</evidence>
<gene>
    <name evidence="2" type="ORF">GCM10007414_18450</name>
</gene>
<comment type="caution">
    <text evidence="2">The sequence shown here is derived from an EMBL/GenBank/DDBJ whole genome shotgun (WGS) entry which is preliminary data.</text>
</comment>
<evidence type="ECO:0008006" key="4">
    <source>
        <dbReference type="Google" id="ProtNLM"/>
    </source>
</evidence>
<evidence type="ECO:0000313" key="3">
    <source>
        <dbReference type="Proteomes" id="UP000651977"/>
    </source>
</evidence>
<dbReference type="EMBL" id="BMDY01000009">
    <property type="protein sequence ID" value="GGB05425.1"/>
    <property type="molecule type" value="Genomic_DNA"/>
</dbReference>
<proteinExistence type="predicted"/>
<sequence length="276" mass="30649">MIKPIISLMLGGALITSPAYADQRNDVPSCYDYAKVSELNDKTIEREFFILVDQTVHLDTNMKKRVHAQLANFGKEGDKISLVTFSAMAKGEYTSIPFSGYFEKSPSQATQDDMNALGLRSLKSCLKKQSHALNAAHRALKESFNDADESYPKTELVGTVLSIGNDLVSQSSAKRKIVLLVSDMLENSESLTFYSRGSVKVPDATESFQRISEQGFVGDFAGAEIYVIGAGYIHGGKNYNSQKSMIELEKFWRQVFNSANVELKQFGKPNLLRNIM</sequence>
<keyword evidence="1" id="KW-0732">Signal</keyword>
<name>A0ABQ1I0Y4_9ALTE</name>
<evidence type="ECO:0000313" key="2">
    <source>
        <dbReference type="EMBL" id="GGB05425.1"/>
    </source>
</evidence>
<reference evidence="3" key="1">
    <citation type="journal article" date="2019" name="Int. J. Syst. Evol. Microbiol.">
        <title>The Global Catalogue of Microorganisms (GCM) 10K type strain sequencing project: providing services to taxonomists for standard genome sequencing and annotation.</title>
        <authorList>
            <consortium name="The Broad Institute Genomics Platform"/>
            <consortium name="The Broad Institute Genome Sequencing Center for Infectious Disease"/>
            <person name="Wu L."/>
            <person name="Ma J."/>
        </authorList>
    </citation>
    <scope>NUCLEOTIDE SEQUENCE [LARGE SCALE GENOMIC DNA]</scope>
    <source>
        <strain evidence="3">CGMCC 1.10131</strain>
    </source>
</reference>
<dbReference type="RefSeq" id="WP_055734257.1">
    <property type="nucleotide sequence ID" value="NZ_BMDY01000009.1"/>
</dbReference>
<keyword evidence="3" id="KW-1185">Reference proteome</keyword>
<feature type="chain" id="PRO_5047359405" description="VWFA domain-containing protein" evidence="1">
    <location>
        <begin position="22"/>
        <end position="276"/>
    </location>
</feature>